<feature type="binding site" evidence="7 11">
    <location>
        <position position="417"/>
    </location>
    <ligand>
        <name>[4Fe-4S] cluster</name>
        <dbReference type="ChEBI" id="CHEBI:49883"/>
    </ligand>
</feature>
<evidence type="ECO:0000256" key="3">
    <source>
        <dbReference type="ARBA" id="ARBA00022676"/>
    </source>
</evidence>
<feature type="active site" description="Nucleophile" evidence="7 9">
    <location>
        <position position="35"/>
    </location>
</feature>
<comment type="caution">
    <text evidence="13">The sequence shown here is derived from an EMBL/GenBank/DDBJ whole genome shotgun (WGS) entry which is preliminary data.</text>
</comment>
<dbReference type="InterPro" id="IPR005854">
    <property type="entry name" value="PurF"/>
</dbReference>
<feature type="binding site" evidence="7 11">
    <location>
        <position position="470"/>
    </location>
    <ligand>
        <name>[4Fe-4S] cluster</name>
        <dbReference type="ChEBI" id="CHEBI:49883"/>
    </ligand>
</feature>
<protein>
    <recommendedName>
        <fullName evidence="7">Amidophosphoribosyltransferase</fullName>
        <shortName evidence="7">ATase</shortName>
        <ecNumber evidence="7">2.4.2.14</ecNumber>
    </recommendedName>
    <alternativeName>
        <fullName evidence="7">Glutamine phosphoribosylpyrophosphate amidotransferase</fullName>
        <shortName evidence="7">GPATase</shortName>
    </alternativeName>
</protein>
<dbReference type="GO" id="GO:0009113">
    <property type="term" value="P:purine nucleobase biosynthetic process"/>
    <property type="evidence" value="ECO:0007669"/>
    <property type="project" value="UniProtKB-UniRule"/>
</dbReference>
<keyword evidence="6 7" id="KW-0315">Glutamine amidotransferase</keyword>
<dbReference type="HAMAP" id="MF_01931">
    <property type="entry name" value="PurF"/>
    <property type="match status" value="1"/>
</dbReference>
<dbReference type="InterPro" id="IPR017932">
    <property type="entry name" value="GATase_2_dom"/>
</dbReference>
<sequence>MVKSGVGAGPGGDLAGAPAPACGGWSRVKGWSEECGVFAAIGVPEAAQIVGLGLHALQHRGQESAGIVSCGEDGAFHSHKGLGLVSEVFTEARLAELPGTLAIGHNRYSTSGSVTLENTQPLRVVYRGGPLALAHNGNLVNAREVREKLEASGSIFQTTLDTEIFLHLMAVSDAETPADGLIQAALQVRGAYALLVLTADAVLALRDAHGIRPLCIGRLGDGYAVASETCALDLVGAEYLRDVEPGELVRFDPRGMQVRRALPAAVPPQHCIFEHIYFSRPDSRVFGEGVDRVRRRIGHRLADEHPAAADLVMAVPDSSNSIALGFSEASGLPFELGLIRNHYVGRTFIQPHQAGRDSSVRIKFNPVAEVVSGQRVVLVDDSIVRGTTSRKLVRLIRRAGAAEVHFRVGSPPVTHPCFYGIDTPSRKELIGVLKSVEEIRDFLGVDSLGYLSLEGLLACERDGRRFCHACFSGQYPVPVNAAAGKLEIENLHRGAARGTQG</sequence>
<evidence type="ECO:0000256" key="10">
    <source>
        <dbReference type="PIRSR" id="PIRSR000485-2"/>
    </source>
</evidence>
<dbReference type="Gene3D" id="3.60.20.10">
    <property type="entry name" value="Glutamine Phosphoribosylpyrophosphate, subunit 1, domain 1"/>
    <property type="match status" value="1"/>
</dbReference>
<dbReference type="InterPro" id="IPR000836">
    <property type="entry name" value="PRTase_dom"/>
</dbReference>
<dbReference type="GO" id="GO:0004044">
    <property type="term" value="F:amidophosphoribosyltransferase activity"/>
    <property type="evidence" value="ECO:0007669"/>
    <property type="project" value="UniProtKB-UniRule"/>
</dbReference>
<dbReference type="GO" id="GO:0006189">
    <property type="term" value="P:'de novo' IMP biosynthetic process"/>
    <property type="evidence" value="ECO:0007669"/>
    <property type="project" value="UniProtKB-UniRule"/>
</dbReference>
<dbReference type="EMBL" id="VBOT01000136">
    <property type="protein sequence ID" value="TMQ48632.1"/>
    <property type="molecule type" value="Genomic_DNA"/>
</dbReference>
<keyword evidence="5 7" id="KW-0658">Purine biosynthesis</keyword>
<organism evidence="13 14">
    <name type="scientific">Eiseniibacteriota bacterium</name>
    <dbReference type="NCBI Taxonomy" id="2212470"/>
    <lineage>
        <taxon>Bacteria</taxon>
        <taxon>Candidatus Eiseniibacteriota</taxon>
    </lineage>
</organism>
<dbReference type="SUPFAM" id="SSF53271">
    <property type="entry name" value="PRTase-like"/>
    <property type="match status" value="1"/>
</dbReference>
<dbReference type="InterPro" id="IPR029057">
    <property type="entry name" value="PRTase-like"/>
</dbReference>
<feature type="binding site" evidence="7 10">
    <location>
        <position position="318"/>
    </location>
    <ligand>
        <name>Mg(2+)</name>
        <dbReference type="ChEBI" id="CHEBI:18420"/>
    </ligand>
</feature>
<dbReference type="InterPro" id="IPR035584">
    <property type="entry name" value="PurF_N"/>
</dbReference>
<dbReference type="CDD" id="cd00715">
    <property type="entry name" value="GPATase_N"/>
    <property type="match status" value="1"/>
</dbReference>
<keyword evidence="7 11" id="KW-0411">Iron-sulfur</keyword>
<dbReference type="UniPathway" id="UPA00074">
    <property type="reaction ID" value="UER00124"/>
</dbReference>
<dbReference type="PIRSF" id="PIRSF000485">
    <property type="entry name" value="Amd_phspho_trans"/>
    <property type="match status" value="1"/>
</dbReference>
<dbReference type="PANTHER" id="PTHR11907">
    <property type="entry name" value="AMIDOPHOSPHORIBOSYLTRANSFERASE"/>
    <property type="match status" value="1"/>
</dbReference>
<dbReference type="Gene3D" id="3.40.50.2020">
    <property type="match status" value="1"/>
</dbReference>
<keyword evidence="3 7" id="KW-0328">Glycosyltransferase</keyword>
<feature type="binding site" evidence="7 10">
    <location>
        <position position="381"/>
    </location>
    <ligand>
        <name>Mg(2+)</name>
        <dbReference type="ChEBI" id="CHEBI:18420"/>
    </ligand>
</feature>
<evidence type="ECO:0000256" key="7">
    <source>
        <dbReference type="HAMAP-Rule" id="MF_01931"/>
    </source>
</evidence>
<dbReference type="Pfam" id="PF13522">
    <property type="entry name" value="GATase_6"/>
    <property type="match status" value="1"/>
</dbReference>
<proteinExistence type="inferred from homology"/>
<comment type="cofactor">
    <cofactor evidence="7 11">
        <name>[4Fe-4S] cluster</name>
        <dbReference type="ChEBI" id="CHEBI:49883"/>
    </cofactor>
    <text evidence="7 11">Binds 1 [4Fe-4S] cluster per subunit.</text>
</comment>
<comment type="pathway">
    <text evidence="1 7 8">Purine metabolism; IMP biosynthesis via de novo pathway; N(1)-(5-phospho-D-ribosyl)glycinamide from 5-phospho-alpha-D-ribose 1-diphosphate: step 1/2.</text>
</comment>
<dbReference type="SUPFAM" id="SSF56235">
    <property type="entry name" value="N-terminal nucleophile aminohydrolases (Ntn hydrolases)"/>
    <property type="match status" value="1"/>
</dbReference>
<evidence type="ECO:0000256" key="4">
    <source>
        <dbReference type="ARBA" id="ARBA00022679"/>
    </source>
</evidence>
<evidence type="ECO:0000256" key="9">
    <source>
        <dbReference type="PIRSR" id="PIRSR000485-1"/>
    </source>
</evidence>
<evidence type="ECO:0000256" key="8">
    <source>
        <dbReference type="PIRNR" id="PIRNR000485"/>
    </source>
</evidence>
<keyword evidence="4 7" id="KW-0808">Transferase</keyword>
<dbReference type="InterPro" id="IPR029055">
    <property type="entry name" value="Ntn_hydrolases_N"/>
</dbReference>
<dbReference type="Proteomes" id="UP000320184">
    <property type="component" value="Unassembled WGS sequence"/>
</dbReference>
<evidence type="ECO:0000256" key="5">
    <source>
        <dbReference type="ARBA" id="ARBA00022755"/>
    </source>
</evidence>
<keyword evidence="7" id="KW-0004">4Fe-4S</keyword>
<gene>
    <name evidence="7" type="primary">purF</name>
    <name evidence="13" type="ORF">E6K73_11615</name>
</gene>
<accession>A0A538SB79</accession>
<evidence type="ECO:0000259" key="12">
    <source>
        <dbReference type="PROSITE" id="PS51278"/>
    </source>
</evidence>
<keyword evidence="7 11" id="KW-0408">Iron</keyword>
<feature type="domain" description="Glutamine amidotransferase type-2" evidence="12">
    <location>
        <begin position="35"/>
        <end position="254"/>
    </location>
</feature>
<dbReference type="GO" id="GO:0000287">
    <property type="term" value="F:magnesium ion binding"/>
    <property type="evidence" value="ECO:0007669"/>
    <property type="project" value="UniProtKB-UniRule"/>
</dbReference>
<evidence type="ECO:0000256" key="6">
    <source>
        <dbReference type="ARBA" id="ARBA00022962"/>
    </source>
</evidence>
<evidence type="ECO:0000256" key="11">
    <source>
        <dbReference type="PIRSR" id="PIRSR000485-3"/>
    </source>
</evidence>
<dbReference type="EC" id="2.4.2.14" evidence="7"/>
<dbReference type="CDD" id="cd06223">
    <property type="entry name" value="PRTases_typeI"/>
    <property type="match status" value="1"/>
</dbReference>
<dbReference type="NCBIfam" id="TIGR01134">
    <property type="entry name" value="purF"/>
    <property type="match status" value="1"/>
</dbReference>
<feature type="binding site" evidence="7 11">
    <location>
        <position position="271"/>
    </location>
    <ligand>
        <name>[4Fe-4S] cluster</name>
        <dbReference type="ChEBI" id="CHEBI:49883"/>
    </ligand>
</feature>
<reference evidence="13 14" key="1">
    <citation type="journal article" date="2019" name="Nat. Microbiol.">
        <title>Mediterranean grassland soil C-N compound turnover is dependent on rainfall and depth, and is mediated by genomically divergent microorganisms.</title>
        <authorList>
            <person name="Diamond S."/>
            <person name="Andeer P.F."/>
            <person name="Li Z."/>
            <person name="Crits-Christoph A."/>
            <person name="Burstein D."/>
            <person name="Anantharaman K."/>
            <person name="Lane K.R."/>
            <person name="Thomas B.C."/>
            <person name="Pan C."/>
            <person name="Northen T.R."/>
            <person name="Banfield J.F."/>
        </authorList>
    </citation>
    <scope>NUCLEOTIDE SEQUENCE [LARGE SCALE GENOMIC DNA]</scope>
    <source>
        <strain evidence="13">WS_3</strain>
    </source>
</reference>
<dbReference type="AlphaFoldDB" id="A0A538SB79"/>
<comment type="catalytic activity">
    <reaction evidence="7 8">
        <text>5-phospho-beta-D-ribosylamine + L-glutamate + diphosphate = 5-phospho-alpha-D-ribose 1-diphosphate + L-glutamine + H2O</text>
        <dbReference type="Rhea" id="RHEA:14905"/>
        <dbReference type="ChEBI" id="CHEBI:15377"/>
        <dbReference type="ChEBI" id="CHEBI:29985"/>
        <dbReference type="ChEBI" id="CHEBI:33019"/>
        <dbReference type="ChEBI" id="CHEBI:58017"/>
        <dbReference type="ChEBI" id="CHEBI:58359"/>
        <dbReference type="ChEBI" id="CHEBI:58681"/>
        <dbReference type="EC" id="2.4.2.14"/>
    </reaction>
</comment>
<comment type="similarity">
    <text evidence="2 7 8">In the C-terminal section; belongs to the purine/pyrimidine phosphoribosyltransferase family.</text>
</comment>
<dbReference type="PROSITE" id="PS51278">
    <property type="entry name" value="GATASE_TYPE_2"/>
    <property type="match status" value="1"/>
</dbReference>
<feature type="binding site" evidence="7 11">
    <location>
        <position position="467"/>
    </location>
    <ligand>
        <name>[4Fe-4S] cluster</name>
        <dbReference type="ChEBI" id="CHEBI:49883"/>
    </ligand>
</feature>
<evidence type="ECO:0000256" key="2">
    <source>
        <dbReference type="ARBA" id="ARBA00010138"/>
    </source>
</evidence>
<comment type="function">
    <text evidence="7">Catalyzes the formation of phosphoribosylamine from phosphoribosylpyrophosphate (PRPP) and glutamine.</text>
</comment>
<evidence type="ECO:0000313" key="13">
    <source>
        <dbReference type="EMBL" id="TMQ48632.1"/>
    </source>
</evidence>
<feature type="binding site" evidence="7 10">
    <location>
        <position position="380"/>
    </location>
    <ligand>
        <name>Mg(2+)</name>
        <dbReference type="ChEBI" id="CHEBI:18420"/>
    </ligand>
</feature>
<comment type="cofactor">
    <cofactor evidence="7 10">
        <name>Mg(2+)</name>
        <dbReference type="ChEBI" id="CHEBI:18420"/>
    </cofactor>
    <text evidence="7 10">Binds 1 Mg(2+) ion per subunit.</text>
</comment>
<keyword evidence="7 10" id="KW-0460">Magnesium</keyword>
<evidence type="ECO:0000313" key="14">
    <source>
        <dbReference type="Proteomes" id="UP000320184"/>
    </source>
</evidence>
<name>A0A538SB79_UNCEI</name>
<keyword evidence="7 10" id="KW-0479">Metal-binding</keyword>
<evidence type="ECO:0000256" key="1">
    <source>
        <dbReference type="ARBA" id="ARBA00005209"/>
    </source>
</evidence>
<dbReference type="GO" id="GO:0051539">
    <property type="term" value="F:4 iron, 4 sulfur cluster binding"/>
    <property type="evidence" value="ECO:0007669"/>
    <property type="project" value="UniProtKB-KW"/>
</dbReference>